<dbReference type="PANTHER" id="PTHR33371">
    <property type="entry name" value="INTERMEMBRANE PHOSPHOLIPID TRANSPORT SYSTEM BINDING PROTEIN MLAD-RELATED"/>
    <property type="match status" value="1"/>
</dbReference>
<evidence type="ECO:0000259" key="1">
    <source>
        <dbReference type="Pfam" id="PF02470"/>
    </source>
</evidence>
<feature type="domain" description="Mce/MlaD" evidence="1">
    <location>
        <begin position="41"/>
        <end position="113"/>
    </location>
</feature>
<dbReference type="EMBL" id="JADLRE010000002">
    <property type="protein sequence ID" value="MBF6224214.1"/>
    <property type="molecule type" value="Genomic_DNA"/>
</dbReference>
<comment type="caution">
    <text evidence="2">The sequence shown here is derived from an EMBL/GenBank/DDBJ whole genome shotgun (WGS) entry which is preliminary data.</text>
</comment>
<sequence>MKSRILGPALSLSSIAAVALLALAYLTFGVVGVDWFTSYDKLTMTLTNSGSLGPQSPVLLSGVRVGKVVSVRNGDGGVQVSMRVRDDYHIPVASTVSIENLSALGEPQVQFTPVKDAAAPYLRDGQHIDTRAIRTPTSIPEVARQVTHLMEQLDPQAIGDIVDTFTRGLAGTEVIVPQLARSTSLLAATLLSRTDAIHSMLIDLQALGADMDWTGPAMSAAAPGWNQVGTSADNLAQSIERLVRIGRMPDMYVQDTGLIPFSAELTDYLEQMGPDMAKLVPVLTPLTTHAAGQLSRVDLSALISQALAETGDGALRLQINVK</sequence>
<dbReference type="InterPro" id="IPR003399">
    <property type="entry name" value="Mce/MlaD"/>
</dbReference>
<dbReference type="Pfam" id="PF02470">
    <property type="entry name" value="MlaD"/>
    <property type="match status" value="1"/>
</dbReference>
<evidence type="ECO:0000313" key="2">
    <source>
        <dbReference type="EMBL" id="MBF6224214.1"/>
    </source>
</evidence>
<organism evidence="2 3">
    <name type="scientific">Nocardia abscessus</name>
    <dbReference type="NCBI Taxonomy" id="120957"/>
    <lineage>
        <taxon>Bacteria</taxon>
        <taxon>Bacillati</taxon>
        <taxon>Actinomycetota</taxon>
        <taxon>Actinomycetes</taxon>
        <taxon>Mycobacteriales</taxon>
        <taxon>Nocardiaceae</taxon>
        <taxon>Nocardia</taxon>
    </lineage>
</organism>
<dbReference type="InterPro" id="IPR052336">
    <property type="entry name" value="MlaD_Phospholipid_Transporter"/>
</dbReference>
<dbReference type="PANTHER" id="PTHR33371:SF16">
    <property type="entry name" value="MCE-FAMILY PROTEIN MCE3F"/>
    <property type="match status" value="1"/>
</dbReference>
<gene>
    <name evidence="2" type="ORF">IU470_03650</name>
</gene>
<name>A0ABS0C1F3_9NOCA</name>
<accession>A0ABS0C1F3</accession>
<evidence type="ECO:0000313" key="3">
    <source>
        <dbReference type="Proteomes" id="UP000807309"/>
    </source>
</evidence>
<reference evidence="2 3" key="1">
    <citation type="submission" date="2020-10" db="EMBL/GenBank/DDBJ databases">
        <title>Identification of Nocardia species via Next-generation sequencing and recognition of intraspecies genetic diversity.</title>
        <authorList>
            <person name="Li P."/>
            <person name="Li P."/>
            <person name="Lu B."/>
        </authorList>
    </citation>
    <scope>NUCLEOTIDE SEQUENCE [LARGE SCALE GENOMIC DNA]</scope>
    <source>
        <strain evidence="2 3">N-11</strain>
    </source>
</reference>
<keyword evidence="3" id="KW-1185">Reference proteome</keyword>
<dbReference type="RefSeq" id="WP_084496712.1">
    <property type="nucleotide sequence ID" value="NZ_JADLRE010000002.1"/>
</dbReference>
<protein>
    <submittedName>
        <fullName evidence="2">MCE family protein</fullName>
    </submittedName>
</protein>
<proteinExistence type="predicted"/>
<dbReference type="Proteomes" id="UP000807309">
    <property type="component" value="Unassembled WGS sequence"/>
</dbReference>